<accession>A0A6H1TZN1</accession>
<sequence>MLNPNLPEPDLLKSVLEPLLEDFQYWFGRSRKLLETEKIGFLGDRAQADLLSRVERAQQEVSTAQMLFKATDGKAGVEMEVLMPWHRLLTECWQVAMRFRMENSTRQSADG</sequence>
<dbReference type="Proteomes" id="UP000500857">
    <property type="component" value="Chromosome"/>
</dbReference>
<dbReference type="AlphaFoldDB" id="A0A6H1TZN1"/>
<dbReference type="Pfam" id="PF10792">
    <property type="entry name" value="DUF2605"/>
    <property type="match status" value="1"/>
</dbReference>
<dbReference type="KEGG" id="oxy:HCG48_15810"/>
<dbReference type="InterPro" id="IPR019728">
    <property type="entry name" value="DUF2605"/>
</dbReference>
<gene>
    <name evidence="1" type="ORF">HCG48_15810</name>
</gene>
<proteinExistence type="predicted"/>
<evidence type="ECO:0000313" key="2">
    <source>
        <dbReference type="Proteomes" id="UP000500857"/>
    </source>
</evidence>
<organism evidence="1 2">
    <name type="scientific">Oxynema aestuarii AP17</name>
    <dbReference type="NCBI Taxonomy" id="2064643"/>
    <lineage>
        <taxon>Bacteria</taxon>
        <taxon>Bacillati</taxon>
        <taxon>Cyanobacteriota</taxon>
        <taxon>Cyanophyceae</taxon>
        <taxon>Oscillatoriophycideae</taxon>
        <taxon>Oscillatoriales</taxon>
        <taxon>Oscillatoriaceae</taxon>
        <taxon>Oxynema</taxon>
        <taxon>Oxynema aestuarii</taxon>
    </lineage>
</organism>
<evidence type="ECO:0000313" key="1">
    <source>
        <dbReference type="EMBL" id="QIZ71865.1"/>
    </source>
</evidence>
<protein>
    <submittedName>
        <fullName evidence="1">DUF2605 domain-containing protein</fullName>
    </submittedName>
</protein>
<dbReference type="RefSeq" id="WP_168570017.1">
    <property type="nucleotide sequence ID" value="NZ_CP051167.1"/>
</dbReference>
<keyword evidence="2" id="KW-1185">Reference proteome</keyword>
<dbReference type="EMBL" id="CP051167">
    <property type="protein sequence ID" value="QIZ71865.1"/>
    <property type="molecule type" value="Genomic_DNA"/>
</dbReference>
<reference evidence="1 2" key="1">
    <citation type="submission" date="2020-04" db="EMBL/GenBank/DDBJ databases">
        <authorList>
            <person name="Basu S."/>
            <person name="Maruthanayagam V."/>
            <person name="Chakraborty S."/>
            <person name="Pramanik A."/>
            <person name="Mukherjee J."/>
            <person name="Brink B."/>
        </authorList>
    </citation>
    <scope>NUCLEOTIDE SEQUENCE [LARGE SCALE GENOMIC DNA]</scope>
    <source>
        <strain evidence="1 2">AP17</strain>
    </source>
</reference>
<name>A0A6H1TZN1_9CYAN</name>